<protein>
    <submittedName>
        <fullName evidence="10">Cyclic nucleotide-binding domain-containing protein</fullName>
    </submittedName>
</protein>
<evidence type="ECO:0000256" key="1">
    <source>
        <dbReference type="ARBA" id="ARBA00004141"/>
    </source>
</evidence>
<dbReference type="Gene3D" id="3.40.630.30">
    <property type="match status" value="1"/>
</dbReference>
<keyword evidence="5" id="KW-0406">Ion transport</keyword>
<dbReference type="SMART" id="SM00100">
    <property type="entry name" value="cNMP"/>
    <property type="match status" value="1"/>
</dbReference>
<dbReference type="PROSITE" id="PS50042">
    <property type="entry name" value="CNMP_BINDING_3"/>
    <property type="match status" value="1"/>
</dbReference>
<keyword evidence="7" id="KW-1071">Ligand-gated ion channel</keyword>
<organism evidence="10 11">
    <name type="scientific">Roseibium polysiphoniae</name>
    <dbReference type="NCBI Taxonomy" id="2571221"/>
    <lineage>
        <taxon>Bacteria</taxon>
        <taxon>Pseudomonadati</taxon>
        <taxon>Pseudomonadota</taxon>
        <taxon>Alphaproteobacteria</taxon>
        <taxon>Hyphomicrobiales</taxon>
        <taxon>Stappiaceae</taxon>
        <taxon>Roseibium</taxon>
    </lineage>
</organism>
<evidence type="ECO:0000313" key="11">
    <source>
        <dbReference type="Proteomes" id="UP000705379"/>
    </source>
</evidence>
<keyword evidence="3" id="KW-0812">Transmembrane</keyword>
<keyword evidence="4" id="KW-1133">Transmembrane helix</keyword>
<reference evidence="10" key="2">
    <citation type="journal article" date="2021" name="Microorganisms">
        <title>Bacterial Dimethylsulfoniopropionate Biosynthesis in the East China Sea.</title>
        <authorList>
            <person name="Liu J."/>
            <person name="Zhang Y."/>
            <person name="Liu J."/>
            <person name="Zhong H."/>
            <person name="Williams B.T."/>
            <person name="Zheng Y."/>
            <person name="Curson A.R.J."/>
            <person name="Sun C."/>
            <person name="Sun H."/>
            <person name="Song D."/>
            <person name="Wagner Mackenzie B."/>
            <person name="Bermejo Martinez A."/>
            <person name="Todd J.D."/>
            <person name="Zhang X.H."/>
        </authorList>
    </citation>
    <scope>NUCLEOTIDE SEQUENCE</scope>
    <source>
        <strain evidence="10">AESS21</strain>
    </source>
</reference>
<dbReference type="SUPFAM" id="SSF55729">
    <property type="entry name" value="Acyl-CoA N-acyltransferases (Nat)"/>
    <property type="match status" value="1"/>
</dbReference>
<dbReference type="AlphaFoldDB" id="A0A944CEA3"/>
<keyword evidence="8" id="KW-0407">Ion channel</keyword>
<sequence>MPIRIQLAQSEQHIDQVFRNRHQVFCEEEDLIKADGTQAVLDRFDAFPASKMFVVLDDDDQVVGSVRVTMDNEVGLPADEYFDFRAHLPEDRRFMSVSMFCVTKPYRNALIASGLMLMCTYYALANDVDYIGAPLNPTIGNMIRRIGAKPLTKDLQYMPHLNTGFLPYLLDIDDLNETFLNFAKQNIAHNMIQSYECMIFNDGEQIIRKDDVGDCAFVIVNGTAQVLHPVTSEPMAELTEGDVFGELALFSADNVRSADVFASSVMRVMVLPQKAFLEHIRTSPEAGITLLHSMSSRMKSMLESS</sequence>
<comment type="subcellular location">
    <subcellularLocation>
        <location evidence="1">Membrane</location>
        <topology evidence="1">Multi-pass membrane protein</topology>
    </subcellularLocation>
</comment>
<dbReference type="CDD" id="cd00038">
    <property type="entry name" value="CAP_ED"/>
    <property type="match status" value="1"/>
</dbReference>
<name>A0A944CEA3_9HYPH</name>
<evidence type="ECO:0000256" key="7">
    <source>
        <dbReference type="ARBA" id="ARBA00023286"/>
    </source>
</evidence>
<dbReference type="InterPro" id="IPR016181">
    <property type="entry name" value="Acyl_CoA_acyltransferase"/>
</dbReference>
<evidence type="ECO:0000256" key="5">
    <source>
        <dbReference type="ARBA" id="ARBA00023065"/>
    </source>
</evidence>
<gene>
    <name evidence="10" type="ORF">DYI23_16530</name>
</gene>
<evidence type="ECO:0000256" key="6">
    <source>
        <dbReference type="ARBA" id="ARBA00023136"/>
    </source>
</evidence>
<dbReference type="PANTHER" id="PTHR45638">
    <property type="entry name" value="CYCLIC NUCLEOTIDE-GATED CATION CHANNEL SUBUNIT A"/>
    <property type="match status" value="1"/>
</dbReference>
<dbReference type="Proteomes" id="UP000705379">
    <property type="component" value="Unassembled WGS sequence"/>
</dbReference>
<dbReference type="GO" id="GO:0016020">
    <property type="term" value="C:membrane"/>
    <property type="evidence" value="ECO:0007669"/>
    <property type="project" value="UniProtKB-SubCell"/>
</dbReference>
<dbReference type="SUPFAM" id="SSF51206">
    <property type="entry name" value="cAMP-binding domain-like"/>
    <property type="match status" value="1"/>
</dbReference>
<feature type="domain" description="Cyclic nucleotide-binding" evidence="9">
    <location>
        <begin position="179"/>
        <end position="276"/>
    </location>
</feature>
<evidence type="ECO:0000259" key="9">
    <source>
        <dbReference type="PROSITE" id="PS50042"/>
    </source>
</evidence>
<dbReference type="InterPro" id="IPR050866">
    <property type="entry name" value="CNG_cation_channel"/>
</dbReference>
<dbReference type="PANTHER" id="PTHR45638:SF11">
    <property type="entry name" value="CYCLIC NUCLEOTIDE-GATED CATION CHANNEL SUBUNIT A"/>
    <property type="match status" value="1"/>
</dbReference>
<dbReference type="GO" id="GO:0005221">
    <property type="term" value="F:intracellularly cyclic nucleotide-activated monoatomic cation channel activity"/>
    <property type="evidence" value="ECO:0007669"/>
    <property type="project" value="InterPro"/>
</dbReference>
<evidence type="ECO:0000256" key="3">
    <source>
        <dbReference type="ARBA" id="ARBA00022692"/>
    </source>
</evidence>
<comment type="caution">
    <text evidence="10">The sequence shown here is derived from an EMBL/GenBank/DDBJ whole genome shotgun (WGS) entry which is preliminary data.</text>
</comment>
<evidence type="ECO:0000313" key="10">
    <source>
        <dbReference type="EMBL" id="MBS8261836.1"/>
    </source>
</evidence>
<proteinExistence type="predicted"/>
<reference evidence="10" key="1">
    <citation type="submission" date="2018-08" db="EMBL/GenBank/DDBJ databases">
        <authorList>
            <person name="Jin W."/>
            <person name="Wang H."/>
            <person name="Yang Y."/>
            <person name="Li M."/>
            <person name="Liu J."/>
        </authorList>
    </citation>
    <scope>NUCLEOTIDE SEQUENCE</scope>
    <source>
        <strain evidence="10">AESS21</strain>
    </source>
</reference>
<dbReference type="RefSeq" id="WP_213217183.1">
    <property type="nucleotide sequence ID" value="NZ_QTKU01000004.1"/>
</dbReference>
<dbReference type="Pfam" id="PF21926">
    <property type="entry name" value="FeeM"/>
    <property type="match status" value="1"/>
</dbReference>
<dbReference type="InterPro" id="IPR018488">
    <property type="entry name" value="cNMP-bd_CS"/>
</dbReference>
<dbReference type="PROSITE" id="PS00889">
    <property type="entry name" value="CNMP_BINDING_2"/>
    <property type="match status" value="1"/>
</dbReference>
<dbReference type="InterPro" id="IPR000595">
    <property type="entry name" value="cNMP-bd_dom"/>
</dbReference>
<dbReference type="GO" id="GO:0044877">
    <property type="term" value="F:protein-containing complex binding"/>
    <property type="evidence" value="ECO:0007669"/>
    <property type="project" value="TreeGrafter"/>
</dbReference>
<keyword evidence="6" id="KW-0472">Membrane</keyword>
<dbReference type="Pfam" id="PF00027">
    <property type="entry name" value="cNMP_binding"/>
    <property type="match status" value="1"/>
</dbReference>
<dbReference type="InterPro" id="IPR018490">
    <property type="entry name" value="cNMP-bd_dom_sf"/>
</dbReference>
<dbReference type="EMBL" id="QTKU01000004">
    <property type="protein sequence ID" value="MBS8261836.1"/>
    <property type="molecule type" value="Genomic_DNA"/>
</dbReference>
<evidence type="ECO:0000256" key="2">
    <source>
        <dbReference type="ARBA" id="ARBA00022448"/>
    </source>
</evidence>
<keyword evidence="2" id="KW-0813">Transport</keyword>
<evidence type="ECO:0000256" key="8">
    <source>
        <dbReference type="ARBA" id="ARBA00023303"/>
    </source>
</evidence>
<dbReference type="InterPro" id="IPR014710">
    <property type="entry name" value="RmlC-like_jellyroll"/>
</dbReference>
<dbReference type="Gene3D" id="2.60.120.10">
    <property type="entry name" value="Jelly Rolls"/>
    <property type="match status" value="1"/>
</dbReference>
<dbReference type="InterPro" id="IPR054597">
    <property type="entry name" value="FeeM_cat"/>
</dbReference>
<accession>A0A944CEA3</accession>
<evidence type="ECO:0000256" key="4">
    <source>
        <dbReference type="ARBA" id="ARBA00022989"/>
    </source>
</evidence>